<evidence type="ECO:0000256" key="1">
    <source>
        <dbReference type="SAM" id="Coils"/>
    </source>
</evidence>
<feature type="coiled-coil region" evidence="1">
    <location>
        <begin position="197"/>
        <end position="261"/>
    </location>
</feature>
<keyword evidence="1" id="KW-0175">Coiled coil</keyword>
<accession>A0AAD3CNZ3</accession>
<dbReference type="Proteomes" id="UP001054902">
    <property type="component" value="Unassembled WGS sequence"/>
</dbReference>
<organism evidence="2 3">
    <name type="scientific">Chaetoceros tenuissimus</name>
    <dbReference type="NCBI Taxonomy" id="426638"/>
    <lineage>
        <taxon>Eukaryota</taxon>
        <taxon>Sar</taxon>
        <taxon>Stramenopiles</taxon>
        <taxon>Ochrophyta</taxon>
        <taxon>Bacillariophyta</taxon>
        <taxon>Coscinodiscophyceae</taxon>
        <taxon>Chaetocerotophycidae</taxon>
        <taxon>Chaetocerotales</taxon>
        <taxon>Chaetocerotaceae</taxon>
        <taxon>Chaetoceros</taxon>
    </lineage>
</organism>
<evidence type="ECO:0000313" key="2">
    <source>
        <dbReference type="EMBL" id="GFH49478.1"/>
    </source>
</evidence>
<feature type="coiled-coil region" evidence="1">
    <location>
        <begin position="44"/>
        <end position="71"/>
    </location>
</feature>
<sequence length="371" mass="42372">MNTHNQSPFVHKEPSDILGISRNLSGIFSHANAEALLKRIVQVVEDHEVAVKNLTRNQEECRDAIERLHQQVTRVQVDVDSTNHKLESIEKAIFIENSKSTIGECVLANRRSVVNAFNLISCKMDTEEVETSLEDMKKQLKRDFASNEAMQKSNETIKSLVSRLEVIDEECKSKVDKTLFKALSSEAATLQNYADFVENTESSIKQIKETMERFENTQDDLSRQTETISETMDTLTPKEALKNVERSIQELSNGINEKLDTGIDSLGDKVLTLEEDTKTLFTSHETLAKHFTQRFDKVYNKDAIDEKVSNRVERNHFEETLHSMKQEIDEKTKNISSLVSSLEVTQKKAELAAQFVLLYQEENEYSDDTES</sequence>
<protein>
    <submittedName>
        <fullName evidence="2">Uncharacterized protein</fullName>
    </submittedName>
</protein>
<gene>
    <name evidence="2" type="ORF">CTEN210_05954</name>
</gene>
<proteinExistence type="predicted"/>
<comment type="caution">
    <text evidence="2">The sequence shown here is derived from an EMBL/GenBank/DDBJ whole genome shotgun (WGS) entry which is preliminary data.</text>
</comment>
<dbReference type="EMBL" id="BLLK01000038">
    <property type="protein sequence ID" value="GFH49478.1"/>
    <property type="molecule type" value="Genomic_DNA"/>
</dbReference>
<evidence type="ECO:0000313" key="3">
    <source>
        <dbReference type="Proteomes" id="UP001054902"/>
    </source>
</evidence>
<dbReference type="AlphaFoldDB" id="A0AAD3CNZ3"/>
<name>A0AAD3CNZ3_9STRA</name>
<keyword evidence="3" id="KW-1185">Reference proteome</keyword>
<reference evidence="2 3" key="1">
    <citation type="journal article" date="2021" name="Sci. Rep.">
        <title>The genome of the diatom Chaetoceros tenuissimus carries an ancient integrated fragment of an extant virus.</title>
        <authorList>
            <person name="Hongo Y."/>
            <person name="Kimura K."/>
            <person name="Takaki Y."/>
            <person name="Yoshida Y."/>
            <person name="Baba S."/>
            <person name="Kobayashi G."/>
            <person name="Nagasaki K."/>
            <person name="Hano T."/>
            <person name="Tomaru Y."/>
        </authorList>
    </citation>
    <scope>NUCLEOTIDE SEQUENCE [LARGE SCALE GENOMIC DNA]</scope>
    <source>
        <strain evidence="2 3">NIES-3715</strain>
    </source>
</reference>